<comment type="caution">
    <text evidence="3">The sequence shown here is derived from an EMBL/GenBank/DDBJ whole genome shotgun (WGS) entry which is preliminary data.</text>
</comment>
<dbReference type="Pfam" id="PF13365">
    <property type="entry name" value="Trypsin_2"/>
    <property type="match status" value="1"/>
</dbReference>
<accession>A0A8J4A7E6</accession>
<keyword evidence="4" id="KW-1185">Reference proteome</keyword>
<dbReference type="Proteomes" id="UP000614996">
    <property type="component" value="Unassembled WGS sequence"/>
</dbReference>
<reference evidence="4" key="1">
    <citation type="journal article" date="2021" name="Int. J. Syst. Evol. Microbiol.">
        <title>Actinocatenispora comari sp. nov., an endophytic actinomycete isolated from aerial parts of Comarum salesowianum.</title>
        <authorList>
            <person name="Oyunbileg N."/>
            <person name="Iizaka Y."/>
            <person name="Hamada M."/>
            <person name="Davaapurev B.O."/>
            <person name="Fukumoto A."/>
            <person name="Tsetseg B."/>
            <person name="Kato F."/>
            <person name="Tamura T."/>
            <person name="Batkhuu J."/>
            <person name="Anzai Y."/>
        </authorList>
    </citation>
    <scope>NUCLEOTIDE SEQUENCE [LARGE SCALE GENOMIC DNA]</scope>
    <source>
        <strain evidence="4">NUM-2625</strain>
    </source>
</reference>
<dbReference type="PROSITE" id="PS50837">
    <property type="entry name" value="NACHT"/>
    <property type="match status" value="1"/>
</dbReference>
<protein>
    <recommendedName>
        <fullName evidence="2">NACHT domain-containing protein</fullName>
    </recommendedName>
</protein>
<evidence type="ECO:0000313" key="3">
    <source>
        <dbReference type="EMBL" id="GIL26206.1"/>
    </source>
</evidence>
<dbReference type="SUPFAM" id="SSF52540">
    <property type="entry name" value="P-loop containing nucleoside triphosphate hydrolases"/>
    <property type="match status" value="1"/>
</dbReference>
<dbReference type="Gene3D" id="2.40.10.120">
    <property type="match status" value="1"/>
</dbReference>
<proteinExistence type="predicted"/>
<dbReference type="EMBL" id="BOPO01000020">
    <property type="protein sequence ID" value="GIL26206.1"/>
    <property type="molecule type" value="Genomic_DNA"/>
</dbReference>
<dbReference type="SUPFAM" id="SSF50494">
    <property type="entry name" value="Trypsin-like serine proteases"/>
    <property type="match status" value="1"/>
</dbReference>
<dbReference type="Gene3D" id="3.40.50.300">
    <property type="entry name" value="P-loop containing nucleotide triphosphate hydrolases"/>
    <property type="match status" value="1"/>
</dbReference>
<dbReference type="InterPro" id="IPR007111">
    <property type="entry name" value="NACHT_NTPase"/>
</dbReference>
<evidence type="ECO:0000313" key="4">
    <source>
        <dbReference type="Proteomes" id="UP000614996"/>
    </source>
</evidence>
<dbReference type="InterPro" id="IPR009003">
    <property type="entry name" value="Peptidase_S1_PA"/>
</dbReference>
<feature type="region of interest" description="Disordered" evidence="1">
    <location>
        <begin position="1118"/>
        <end position="1160"/>
    </location>
</feature>
<feature type="compositionally biased region" description="Basic and acidic residues" evidence="1">
    <location>
        <begin position="1118"/>
        <end position="1132"/>
    </location>
</feature>
<evidence type="ECO:0000259" key="2">
    <source>
        <dbReference type="PROSITE" id="PS50837"/>
    </source>
</evidence>
<dbReference type="InterPro" id="IPR027417">
    <property type="entry name" value="P-loop_NTPase"/>
</dbReference>
<dbReference type="RefSeq" id="WP_207123887.1">
    <property type="nucleotide sequence ID" value="NZ_BOPO01000020.1"/>
</dbReference>
<sequence>MAVRFGVALEMGRRSTVQVWSGGAHLGSGFFAADGVVLTCAHVVWQQPDRVLLRWEGHELPGEVVVRAPGEFGAGSFYGFPDLAVIRVGVAIDHPVPWLAEPGAKVPRRLVAYGFTAATPDPGIGVEGVELWVGGRSGARYLNVTNAEIHRGMSGGPVLDPATGQVYGVVKGSRDYATPRGGWLIRTAAVQDLFDEHPELFRTTAPTVSLLRPDPGTPLYQLLAAQHRVVDRLPYGLDDRPPPLSSVYVRQHTRRTDEDAEPAAVPDVLRRNRNVLVLGGPGSGKSTLVQHLAVDTAAWWLAADPDTDRAAAPKAGPVVAVRLSAAGLVRTRAPFPVAVSQAVTAELGMHLDSAIEPALFEAPPAPGASWLYLIDGVDEVLAAAERSRLLAVLHDRLAEFGTDARFLITSRVLPDGELDALADGVATGAADRYGEYVLDPFDRPGLAAFARHWFAWRTPDRAEALSAGFLAEVRRARLFSLVQVPLLATIAAIVYERDPDASLPADRTSLYRETVQALLYTRRVRLSTRDELRRTLGPFGPAAESFADWLFDHTEACLEQLAHRWLERAEAPTIEQAQAWVHEATEVPAGVPLASLLRELLLGSGLLVAQRNGLAFSHQSFAEYLAAGHAARHFDPTAWLADIDALGPSSRDLFGLARWIQLGNDPVPLLRRLLLGRRFGLGGRSGGEPWARRITLDAVELVSGGGTVGAWAAVGNFCAVLRDGIALPDADRRELLELVRPNLRRIRRLDDEVSLARLRDVLRVLLVRGGGGWCLEAVMHDPRTALVTRIEAARTLVEQRDSEPARRLLRELAYRPRATEGRLWAMRTLAAVGTDRDRRYAAFRLGQVVSTGDNGATWMRAARLLAELLPPDLGGPDGASTGTAEAGMLDAAVLARIVEPGRPLVERVEALDLFEALVQAPGDEPDPAPVTAPLRYSQPDRTAPRLVALRAAAAIAQVHHRAPDSTRRATRTLAGDGTYTVLERFGAARVLAGVGLDELAAELLLRLAHDPRLPGVQRAEALWHLGRFAPGAARDRLVGWITAPAADPGLRADALATLASLDGAAARDAAAVLAGDARLAWSFRAAAAQLLADPAVPRPRAARALRALDDRLGTSRGADRIGARRKDEEFGARRAAGSIGTRLGDGRAGSRHGHHDEGNS</sequence>
<name>A0A8J4A7E6_9ACTN</name>
<dbReference type="AlphaFoldDB" id="A0A8J4A7E6"/>
<evidence type="ECO:0000256" key="1">
    <source>
        <dbReference type="SAM" id="MobiDB-lite"/>
    </source>
</evidence>
<organism evidence="3 4">
    <name type="scientific">Actinocatenispora comari</name>
    <dbReference type="NCBI Taxonomy" id="2807577"/>
    <lineage>
        <taxon>Bacteria</taxon>
        <taxon>Bacillati</taxon>
        <taxon>Actinomycetota</taxon>
        <taxon>Actinomycetes</taxon>
        <taxon>Micromonosporales</taxon>
        <taxon>Micromonosporaceae</taxon>
        <taxon>Actinocatenispora</taxon>
    </lineage>
</organism>
<feature type="domain" description="NACHT" evidence="2">
    <location>
        <begin position="273"/>
        <end position="411"/>
    </location>
</feature>
<gene>
    <name evidence="3" type="ORF">NUM_14600</name>
</gene>